<dbReference type="GO" id="GO:0045892">
    <property type="term" value="P:negative regulation of DNA-templated transcription"/>
    <property type="evidence" value="ECO:0007669"/>
    <property type="project" value="TreeGrafter"/>
</dbReference>
<reference evidence="6 7" key="1">
    <citation type="submission" date="2013-11" db="EMBL/GenBank/DDBJ databases">
        <title>Genomic analysis of Pelistega sp. HM-7.</title>
        <authorList>
            <person name="Kumbhare S.V."/>
            <person name="Shetty S.A."/>
            <person name="Sharma O."/>
            <person name="Dhotre D.P."/>
        </authorList>
    </citation>
    <scope>NUCLEOTIDE SEQUENCE [LARGE SCALE GENOMIC DNA]</scope>
    <source>
        <strain evidence="6 7">HM-7</strain>
    </source>
</reference>
<evidence type="ECO:0000256" key="3">
    <source>
        <dbReference type="ARBA" id="ARBA00023163"/>
    </source>
</evidence>
<dbReference type="OrthoDB" id="5401369at2"/>
<dbReference type="PROSITE" id="PS51077">
    <property type="entry name" value="HTH_ICLR"/>
    <property type="match status" value="1"/>
</dbReference>
<feature type="domain" description="HTH iclR-type" evidence="4">
    <location>
        <begin position="21"/>
        <end position="83"/>
    </location>
</feature>
<dbReference type="InterPro" id="IPR005471">
    <property type="entry name" value="Tscrpt_reg_IclR_N"/>
</dbReference>
<comment type="caution">
    <text evidence="6">The sequence shown here is derived from an EMBL/GenBank/DDBJ whole genome shotgun (WGS) entry which is preliminary data.</text>
</comment>
<dbReference type="PROSITE" id="PS51078">
    <property type="entry name" value="ICLR_ED"/>
    <property type="match status" value="1"/>
</dbReference>
<dbReference type="Proteomes" id="UP000018766">
    <property type="component" value="Unassembled WGS sequence"/>
</dbReference>
<evidence type="ECO:0000256" key="1">
    <source>
        <dbReference type="ARBA" id="ARBA00023015"/>
    </source>
</evidence>
<dbReference type="InterPro" id="IPR036388">
    <property type="entry name" value="WH-like_DNA-bd_sf"/>
</dbReference>
<dbReference type="InterPro" id="IPR014757">
    <property type="entry name" value="Tscrpt_reg_IclR_C"/>
</dbReference>
<dbReference type="Pfam" id="PF09339">
    <property type="entry name" value="HTH_IclR"/>
    <property type="match status" value="1"/>
</dbReference>
<dbReference type="AlphaFoldDB" id="V8GAH7"/>
<evidence type="ECO:0000259" key="5">
    <source>
        <dbReference type="PROSITE" id="PS51078"/>
    </source>
</evidence>
<organism evidence="6 7">
    <name type="scientific">Pelistega indica</name>
    <dbReference type="NCBI Taxonomy" id="1414851"/>
    <lineage>
        <taxon>Bacteria</taxon>
        <taxon>Pseudomonadati</taxon>
        <taxon>Pseudomonadota</taxon>
        <taxon>Betaproteobacteria</taxon>
        <taxon>Burkholderiales</taxon>
        <taxon>Alcaligenaceae</taxon>
        <taxon>Pelistega</taxon>
    </lineage>
</organism>
<dbReference type="InterPro" id="IPR050707">
    <property type="entry name" value="HTH_MetabolicPath_Reg"/>
</dbReference>
<dbReference type="Gene3D" id="1.10.10.10">
    <property type="entry name" value="Winged helix-like DNA-binding domain superfamily/Winged helix DNA-binding domain"/>
    <property type="match status" value="1"/>
</dbReference>
<protein>
    <submittedName>
        <fullName evidence="6">IclR family transcriptional regulator</fullName>
    </submittedName>
</protein>
<dbReference type="PANTHER" id="PTHR30136:SF33">
    <property type="entry name" value="TRANSCRIPTIONAL REGULATORY PROTEIN"/>
    <property type="match status" value="1"/>
</dbReference>
<evidence type="ECO:0000256" key="2">
    <source>
        <dbReference type="ARBA" id="ARBA00023125"/>
    </source>
</evidence>
<dbReference type="PANTHER" id="PTHR30136">
    <property type="entry name" value="HELIX-TURN-HELIX TRANSCRIPTIONAL REGULATOR, ICLR FAMILY"/>
    <property type="match status" value="1"/>
</dbReference>
<dbReference type="GO" id="GO:0003677">
    <property type="term" value="F:DNA binding"/>
    <property type="evidence" value="ECO:0007669"/>
    <property type="project" value="UniProtKB-KW"/>
</dbReference>
<dbReference type="Gene3D" id="3.30.450.40">
    <property type="match status" value="1"/>
</dbReference>
<keyword evidence="3" id="KW-0804">Transcription</keyword>
<proteinExistence type="predicted"/>
<dbReference type="PATRIC" id="fig|1414851.3.peg.537"/>
<keyword evidence="1" id="KW-0805">Transcription regulation</keyword>
<keyword evidence="2" id="KW-0238">DNA-binding</keyword>
<dbReference type="RefSeq" id="WP_023949645.1">
    <property type="nucleotide sequence ID" value="NZ_AYSV01000032.1"/>
</dbReference>
<evidence type="ECO:0000259" key="4">
    <source>
        <dbReference type="PROSITE" id="PS51077"/>
    </source>
</evidence>
<dbReference type="Pfam" id="PF01614">
    <property type="entry name" value="IclR_C"/>
    <property type="match status" value="1"/>
</dbReference>
<name>V8GAH7_9BURK</name>
<gene>
    <name evidence="6" type="ORF">V757_02660</name>
</gene>
<evidence type="ECO:0000313" key="6">
    <source>
        <dbReference type="EMBL" id="ETD72697.1"/>
    </source>
</evidence>
<dbReference type="SUPFAM" id="SSF46785">
    <property type="entry name" value="Winged helix' DNA-binding domain"/>
    <property type="match status" value="1"/>
</dbReference>
<feature type="domain" description="IclR-ED" evidence="5">
    <location>
        <begin position="81"/>
        <end position="267"/>
    </location>
</feature>
<accession>V8GAH7</accession>
<dbReference type="EMBL" id="AYSV01000032">
    <property type="protein sequence ID" value="ETD72697.1"/>
    <property type="molecule type" value="Genomic_DNA"/>
</dbReference>
<keyword evidence="7" id="KW-1185">Reference proteome</keyword>
<evidence type="ECO:0000313" key="7">
    <source>
        <dbReference type="Proteomes" id="UP000018766"/>
    </source>
</evidence>
<dbReference type="InterPro" id="IPR029016">
    <property type="entry name" value="GAF-like_dom_sf"/>
</dbReference>
<dbReference type="InterPro" id="IPR036390">
    <property type="entry name" value="WH_DNA-bd_sf"/>
</dbReference>
<dbReference type="SMART" id="SM00346">
    <property type="entry name" value="HTH_ICLR"/>
    <property type="match status" value="1"/>
</dbReference>
<dbReference type="GO" id="GO:0003700">
    <property type="term" value="F:DNA-binding transcription factor activity"/>
    <property type="evidence" value="ECO:0007669"/>
    <property type="project" value="TreeGrafter"/>
</dbReference>
<sequence>MFNEILLAIEKAEKENNRQFVTALARGLSVLYLTSLYPHGMSYHQICEMTKLPKPTVTRLLKTLMNLKFLKQNQQTGLYVADVRLQELVMGQKSIDVTEQIKPLLLNFATTHNVSVSVAIAQYGEMLYLQSIRSPAKITVQLQIGSTVPLPDTAIGRAYYASLSEHDKKIINSDLVRLYPDDYGKKLAILQKQETFIKKHGYTVSEREFSKEILAIAVTVKHALAPHGIYAINVSVPSANMDMNTLIRKVAEPLKELAATIQQYMVSG</sequence>
<dbReference type="SUPFAM" id="SSF55781">
    <property type="entry name" value="GAF domain-like"/>
    <property type="match status" value="1"/>
</dbReference>